<keyword evidence="2" id="KW-1185">Reference proteome</keyword>
<evidence type="ECO:0000313" key="2">
    <source>
        <dbReference type="Proteomes" id="UP001164250"/>
    </source>
</evidence>
<dbReference type="EMBL" id="CM047906">
    <property type="protein sequence ID" value="KAJ0086240.1"/>
    <property type="molecule type" value="Genomic_DNA"/>
</dbReference>
<protein>
    <submittedName>
        <fullName evidence="1">Uncharacterized protein</fullName>
    </submittedName>
</protein>
<dbReference type="Proteomes" id="UP001164250">
    <property type="component" value="Chromosome 10"/>
</dbReference>
<sequence>MATTTVDRHHLHLNSLPLIDIRLLSQSELLSLSHCSSRTTTATQNDDEDEVSTPKIDRSVFNESAGSRKQTFSRFRLAPRNSSQILTQFPSVAPSETLDEDNSEIISLLKSLFKIQSHSSYTVGNNGQLIPVQVHYEDYLNATWDSNENKGLHDVPVDVVSFSVKKRKRGRPRKGENLASDSCWLIESGVKFNENKVSIPVNVVACESTKRRPGRPRKDEDRNRHESRVIESESKVNESKGETNEAKVTITGVESLQNIPVNAFAYESGKRRPGRPRKDENSNRHEYRVIESESRVNESKGENNEAKVTVAGVENLQNIPVNVFSCESGKRRPGRPRKDENRTRTEYRVIETESMVKENKGENNEIKVTLGNVESSTNIPVNVASCETTNRKRGRPRKDECRNQNQYQAVGSENKVVQSVSKNKEEITVIENKEDKKETKMVMENRDGVVVDFFTLGTVKDPFAEELRRRTAGIQKQEDLLGYLSGLKGDWVSRRQKRKIVDASDYGDALPRGWKLMLCIKKKVGHVWLACRRYISGGCNVKYLTLWIVSIVILSVVWFLLTLFSHLLPSSPNGQQFASCKEVSSYLLSFSGLKDASQSNAGHTGDGVQLDDKLTSGNAAVCMHKDDKNGADLVLCSLHPCTPQSTEYEQQATLLETKSPGEVRRQETLKCHKCSMVFHEQDDLLHHLLSSHQMTTKRSRCSTSISEGVIIKDGKYECQLCHKAFEERHSYNGHLGGHMKNYVKRLGGVLMTQKNNEPVAVGVSSEFLERQETVGADWGSFAEKSSKCRGNNETSSALPHSKPKADGTLEPHSDKYVHNDQVMISNRNVQTLIEKNCNKQETAFGLTDDKMDKVKVATDMRAAKPDVCLGAGTDLSTDHRNKSCVFPGERDVPKSNIGGINNYGWQGRSPENWSLALAGSNQPHFVDYSAKDVPINLMEEQRKEVGSESSFLPSNVKDKIVSCENLEERHFTITMEGGQMYRNKHARNEAISRSNYRGIGLENAVTKVKEQGSFKGRSPVPMEQRCGSQTNMNGVSTSMLTEARQERGPASGLPTASGNKPTYVVNNYLNSVSTTMLNQPKFDDVSRSENFGLSFGFGNKHTISKPRQEEDSEVGLLNLFGSGKFFGFDNSLTKASAGTTEFPKLDEVRNTNEQVHGVENNYRVYTDTVQQESRLENSENARNNEFMPAFSNHARSGVDAMAEFLWRSDEENILLSGLGDTSSRLLQSSSCFPAFGTMSDKGETELFSIGEKYDSISGFEGLRSGSMEHMEYDFLTTQTSSQSQVPKVLSYDAEISPGFDSSVWLEKEALPLLPKIGSRYQVATVCAWCRNEFHHEPVETGAETGAVGFMCPTCKAKFSGNHNSL</sequence>
<reference evidence="2" key="1">
    <citation type="journal article" date="2023" name="G3 (Bethesda)">
        <title>Genome assembly and association tests identify interacting loci associated with vigor, precocity, and sex in interspecific pistachio rootstocks.</title>
        <authorList>
            <person name="Palmer W."/>
            <person name="Jacygrad E."/>
            <person name="Sagayaradj S."/>
            <person name="Cavanaugh K."/>
            <person name="Han R."/>
            <person name="Bertier L."/>
            <person name="Beede B."/>
            <person name="Kafkas S."/>
            <person name="Golino D."/>
            <person name="Preece J."/>
            <person name="Michelmore R."/>
        </authorList>
    </citation>
    <scope>NUCLEOTIDE SEQUENCE [LARGE SCALE GENOMIC DNA]</scope>
</reference>
<gene>
    <name evidence="1" type="ORF">Patl1_08538</name>
</gene>
<name>A0ACC1AFA5_9ROSI</name>
<proteinExistence type="predicted"/>
<organism evidence="1 2">
    <name type="scientific">Pistacia atlantica</name>
    <dbReference type="NCBI Taxonomy" id="434234"/>
    <lineage>
        <taxon>Eukaryota</taxon>
        <taxon>Viridiplantae</taxon>
        <taxon>Streptophyta</taxon>
        <taxon>Embryophyta</taxon>
        <taxon>Tracheophyta</taxon>
        <taxon>Spermatophyta</taxon>
        <taxon>Magnoliopsida</taxon>
        <taxon>eudicotyledons</taxon>
        <taxon>Gunneridae</taxon>
        <taxon>Pentapetalae</taxon>
        <taxon>rosids</taxon>
        <taxon>malvids</taxon>
        <taxon>Sapindales</taxon>
        <taxon>Anacardiaceae</taxon>
        <taxon>Pistacia</taxon>
    </lineage>
</organism>
<comment type="caution">
    <text evidence="1">The sequence shown here is derived from an EMBL/GenBank/DDBJ whole genome shotgun (WGS) entry which is preliminary data.</text>
</comment>
<evidence type="ECO:0000313" key="1">
    <source>
        <dbReference type="EMBL" id="KAJ0086240.1"/>
    </source>
</evidence>
<accession>A0ACC1AFA5</accession>